<name>A0A0D6ZZD0_9AGAR</name>
<feature type="compositionally biased region" description="Basic and acidic residues" evidence="1">
    <location>
        <begin position="397"/>
        <end position="431"/>
    </location>
</feature>
<feature type="region of interest" description="Disordered" evidence="1">
    <location>
        <begin position="573"/>
        <end position="641"/>
    </location>
</feature>
<feature type="region of interest" description="Disordered" evidence="1">
    <location>
        <begin position="353"/>
        <end position="454"/>
    </location>
</feature>
<feature type="region of interest" description="Disordered" evidence="1">
    <location>
        <begin position="73"/>
        <end position="92"/>
    </location>
</feature>
<feature type="compositionally biased region" description="Basic and acidic residues" evidence="1">
    <location>
        <begin position="756"/>
        <end position="771"/>
    </location>
</feature>
<dbReference type="AlphaFoldDB" id="A0A0D6ZZD0"/>
<keyword evidence="3" id="KW-1185">Reference proteome</keyword>
<protein>
    <submittedName>
        <fullName evidence="2">Uncharacterized protein</fullName>
    </submittedName>
</protein>
<sequence>MNTLLRPVDSGLRRRKLDLDLQQDTVVLSPDLPSTTFGARSTPRSALAERIFNDPESWEDDYNHYLDDYDDTAQLGTDAHSPPLPDAPTSAASDVRVAVRSRKRGGLVGAPAGLQVLPSPTNDLHRTGAPKCTIPPMPALHIPDESMSPKPLSASSDSATWSILEFYGVAQTPRIVMHLKSPTGADASERLPSPVAASPVSPLAQMLSPMAKTVFQNEAVKDPLKPSPAIQTQTPSKTITSPLAQVFSPIARAFKQTPGSPLSHMFSPIAHSFGNLAQTLKVPPKVPSDDPPPYASDPLPPKRPPVPPPLDLPPSPAREPIVITRSRALSAFSYQLFGCSLFFTDCVPRADAPDTEAPKPTEPPRTLLRRRPSDLSRTRDVPHRDPPDIRTPVVVRAELHRRNDSQESKMSHREHSRDDGPDSLRTRTREATRRHKSPDRERGGSPPPHVVDSYYRDPCYQEHYAPCDRTHKRAESSDVAYPRTAHNHRREESLPKSPHRLDESYGHRYGDSRSQTDSRHRGDSRTRRRDDSHSGPRDEDFRHRLNEARSRRNRDDSLIHHLRDESRTRAVADDTYYRHRHNEQRHARNLSAPTRPVLPPLQVPPNQPLVRPRDKPLPPVDNQSPTPPHRRPTPNPNLVRKKGESSLMASIRNMTGIGTMIDNLALHGPPPSSSASAAGSTYNSAATTGALRAYTHQRVEPGPQRSLSSTARMQRILRPPGSAVVGPRQRHSERPRQAGDSAREARVFVWPRIRRHDPPPEVSGGKKEDKATNVGSDSRGSPHPPMSTDGRPADSTDTTPASSRARLGMYKLASERIRPSPATISEWLR</sequence>
<feature type="compositionally biased region" description="Pro residues" evidence="1">
    <location>
        <begin position="284"/>
        <end position="317"/>
    </location>
</feature>
<gene>
    <name evidence="2" type="ORF">FISHEDRAFT_78701</name>
</gene>
<feature type="compositionally biased region" description="Basic and acidic residues" evidence="1">
    <location>
        <begin position="730"/>
        <end position="746"/>
    </location>
</feature>
<feature type="region of interest" description="Disordered" evidence="1">
    <location>
        <begin position="282"/>
        <end position="318"/>
    </location>
</feature>
<reference evidence="2 3" key="1">
    <citation type="journal article" date="2015" name="Fungal Genet. Biol.">
        <title>Evolution of novel wood decay mechanisms in Agaricales revealed by the genome sequences of Fistulina hepatica and Cylindrobasidium torrendii.</title>
        <authorList>
            <person name="Floudas D."/>
            <person name="Held B.W."/>
            <person name="Riley R."/>
            <person name="Nagy L.G."/>
            <person name="Koehler G."/>
            <person name="Ransdell A.S."/>
            <person name="Younus H."/>
            <person name="Chow J."/>
            <person name="Chiniquy J."/>
            <person name="Lipzen A."/>
            <person name="Tritt A."/>
            <person name="Sun H."/>
            <person name="Haridas S."/>
            <person name="LaButti K."/>
            <person name="Ohm R.A."/>
            <person name="Kues U."/>
            <person name="Blanchette R.A."/>
            <person name="Grigoriev I.V."/>
            <person name="Minto R.E."/>
            <person name="Hibbett D.S."/>
        </authorList>
    </citation>
    <scope>NUCLEOTIDE SEQUENCE [LARGE SCALE GENOMIC DNA]</scope>
    <source>
        <strain evidence="2 3">ATCC 64428</strain>
    </source>
</reference>
<feature type="compositionally biased region" description="Pro residues" evidence="1">
    <location>
        <begin position="596"/>
        <end position="607"/>
    </location>
</feature>
<feature type="compositionally biased region" description="Basic and acidic residues" evidence="1">
    <location>
        <begin position="371"/>
        <end position="388"/>
    </location>
</feature>
<accession>A0A0D6ZZD0</accession>
<feature type="compositionally biased region" description="Basic and acidic residues" evidence="1">
    <location>
        <begin position="489"/>
        <end position="553"/>
    </location>
</feature>
<evidence type="ECO:0000313" key="3">
    <source>
        <dbReference type="Proteomes" id="UP000054144"/>
    </source>
</evidence>
<organism evidence="2 3">
    <name type="scientific">Fistulina hepatica ATCC 64428</name>
    <dbReference type="NCBI Taxonomy" id="1128425"/>
    <lineage>
        <taxon>Eukaryota</taxon>
        <taxon>Fungi</taxon>
        <taxon>Dikarya</taxon>
        <taxon>Basidiomycota</taxon>
        <taxon>Agaricomycotina</taxon>
        <taxon>Agaricomycetes</taxon>
        <taxon>Agaricomycetidae</taxon>
        <taxon>Agaricales</taxon>
        <taxon>Fistulinaceae</taxon>
        <taxon>Fistulina</taxon>
    </lineage>
</organism>
<evidence type="ECO:0000313" key="2">
    <source>
        <dbReference type="EMBL" id="KIY43197.1"/>
    </source>
</evidence>
<feature type="region of interest" description="Disordered" evidence="1">
    <location>
        <begin position="470"/>
        <end position="553"/>
    </location>
</feature>
<evidence type="ECO:0000256" key="1">
    <source>
        <dbReference type="SAM" id="MobiDB-lite"/>
    </source>
</evidence>
<proteinExistence type="predicted"/>
<feature type="region of interest" description="Disordered" evidence="1">
    <location>
        <begin position="695"/>
        <end position="829"/>
    </location>
</feature>
<dbReference type="EMBL" id="KN882115">
    <property type="protein sequence ID" value="KIY43197.1"/>
    <property type="molecule type" value="Genomic_DNA"/>
</dbReference>
<dbReference type="Proteomes" id="UP000054144">
    <property type="component" value="Unassembled WGS sequence"/>
</dbReference>